<dbReference type="AlphaFoldDB" id="A0A6F8YVU5"/>
<dbReference type="KEGG" id="psuu:Psuf_075120"/>
<dbReference type="RefSeq" id="WP_408635572.1">
    <property type="nucleotide sequence ID" value="NZ_AP022871.1"/>
</dbReference>
<proteinExistence type="predicted"/>
<feature type="compositionally biased region" description="Low complexity" evidence="1">
    <location>
        <begin position="69"/>
        <end position="92"/>
    </location>
</feature>
<dbReference type="Proteomes" id="UP000503011">
    <property type="component" value="Chromosome"/>
</dbReference>
<reference evidence="2 3" key="2">
    <citation type="submission" date="2020-03" db="EMBL/GenBank/DDBJ databases">
        <authorList>
            <person name="Ichikawa N."/>
            <person name="Kimura A."/>
            <person name="Kitahashi Y."/>
            <person name="Uohara A."/>
        </authorList>
    </citation>
    <scope>NUCLEOTIDE SEQUENCE [LARGE SCALE GENOMIC DNA]</scope>
    <source>
        <strain evidence="2 3">NBRC 105367</strain>
    </source>
</reference>
<gene>
    <name evidence="2" type="ORF">Psuf_075120</name>
</gene>
<feature type="region of interest" description="Disordered" evidence="1">
    <location>
        <begin position="1"/>
        <end position="92"/>
    </location>
</feature>
<accession>A0A6F8YVU5</accession>
<name>A0A6F8YVU5_9ACTN</name>
<organism evidence="2 3">
    <name type="scientific">Phytohabitans suffuscus</name>
    <dbReference type="NCBI Taxonomy" id="624315"/>
    <lineage>
        <taxon>Bacteria</taxon>
        <taxon>Bacillati</taxon>
        <taxon>Actinomycetota</taxon>
        <taxon>Actinomycetes</taxon>
        <taxon>Micromonosporales</taxon>
        <taxon>Micromonosporaceae</taxon>
    </lineage>
</organism>
<dbReference type="EMBL" id="AP022871">
    <property type="protein sequence ID" value="BCB90199.1"/>
    <property type="molecule type" value="Genomic_DNA"/>
</dbReference>
<evidence type="ECO:0000256" key="1">
    <source>
        <dbReference type="SAM" id="MobiDB-lite"/>
    </source>
</evidence>
<evidence type="ECO:0000313" key="3">
    <source>
        <dbReference type="Proteomes" id="UP000503011"/>
    </source>
</evidence>
<feature type="compositionally biased region" description="Low complexity" evidence="1">
    <location>
        <begin position="26"/>
        <end position="40"/>
    </location>
</feature>
<protein>
    <submittedName>
        <fullName evidence="2">Uncharacterized protein</fullName>
    </submittedName>
</protein>
<reference evidence="2 3" key="1">
    <citation type="submission" date="2020-03" db="EMBL/GenBank/DDBJ databases">
        <title>Whole genome shotgun sequence of Phytohabitans suffuscus NBRC 105367.</title>
        <authorList>
            <person name="Komaki H."/>
            <person name="Tamura T."/>
        </authorList>
    </citation>
    <scope>NUCLEOTIDE SEQUENCE [LARGE SCALE GENOMIC DNA]</scope>
    <source>
        <strain evidence="2 3">NBRC 105367</strain>
    </source>
</reference>
<feature type="compositionally biased region" description="Polar residues" evidence="1">
    <location>
        <begin position="57"/>
        <end position="68"/>
    </location>
</feature>
<evidence type="ECO:0000313" key="2">
    <source>
        <dbReference type="EMBL" id="BCB90199.1"/>
    </source>
</evidence>
<keyword evidence="3" id="KW-1185">Reference proteome</keyword>
<sequence length="92" mass="9183">MSERTPGESTETLDEEVRRDGGPTRGHGAVTTTGGTAGPASVRRRTNRDIGRGKVAPTTTGDATSGGMSTPASGTTSDGSSSGAKAGNFTNR</sequence>